<comment type="caution">
    <text evidence="8">The sequence shown here is derived from an EMBL/GenBank/DDBJ whole genome shotgun (WGS) entry which is preliminary data.</text>
</comment>
<feature type="compositionally biased region" description="Low complexity" evidence="6">
    <location>
        <begin position="320"/>
        <end position="331"/>
    </location>
</feature>
<keyword evidence="9" id="KW-1185">Reference proteome</keyword>
<keyword evidence="2" id="KW-1003">Cell membrane</keyword>
<dbReference type="PANTHER" id="PTHR32196:SF69">
    <property type="entry name" value="BRANCHED-CHAIN AMINO ACID TRANSPORT SYSTEM, PERMEASE PROTEIN"/>
    <property type="match status" value="1"/>
</dbReference>
<organism evidence="8 9">
    <name type="scientific">Pseudoglutamicibacter albus</name>
    <dbReference type="NCBI Taxonomy" id="98671"/>
    <lineage>
        <taxon>Bacteria</taxon>
        <taxon>Bacillati</taxon>
        <taxon>Actinomycetota</taxon>
        <taxon>Actinomycetes</taxon>
        <taxon>Micrococcales</taxon>
        <taxon>Micrococcaceae</taxon>
        <taxon>Pseudoglutamicibacter</taxon>
    </lineage>
</organism>
<keyword evidence="3 7" id="KW-0812">Transmembrane</keyword>
<evidence type="ECO:0000256" key="1">
    <source>
        <dbReference type="ARBA" id="ARBA00004651"/>
    </source>
</evidence>
<evidence type="ECO:0000256" key="3">
    <source>
        <dbReference type="ARBA" id="ARBA00022692"/>
    </source>
</evidence>
<evidence type="ECO:0000256" key="6">
    <source>
        <dbReference type="SAM" id="MobiDB-lite"/>
    </source>
</evidence>
<dbReference type="Proteomes" id="UP001180715">
    <property type="component" value="Unassembled WGS sequence"/>
</dbReference>
<feature type="region of interest" description="Disordered" evidence="6">
    <location>
        <begin position="302"/>
        <end position="331"/>
    </location>
</feature>
<evidence type="ECO:0000256" key="7">
    <source>
        <dbReference type="SAM" id="Phobius"/>
    </source>
</evidence>
<sequence length="331" mass="34715">MFFSDMLEQMPSAMELGLIYAIAALGVYLTFRVLGFPDLTVDGSFTTGGATAATAIVAGMPPWLAMVMAFCAGAIAGALTGILHTKGKIDGLLASIIMMIALYSINLHIMDNSAAKPLLGEETILTPLEENGLLRDDWGGSGLMLLGVLGISFLLIWFLHTRTGLALRATGNNSQMATSFRVNTDNQKILGLAISNGLVAVSGSMLAQYQAIADATMGIGLIVIGLASVIVGQAIFGQRRVWQAVLACVAGAIIYRLVLQIALGAGLPSSDMKLASAVLVVVALLLPRLEIFKKLKARKMRREQAEVESGLPDDTDTHADAAGAARADAQA</sequence>
<keyword evidence="5 7" id="KW-0472">Membrane</keyword>
<feature type="transmembrane region" description="Helical" evidence="7">
    <location>
        <begin position="63"/>
        <end position="84"/>
    </location>
</feature>
<feature type="transmembrane region" description="Helical" evidence="7">
    <location>
        <begin position="138"/>
        <end position="159"/>
    </location>
</feature>
<keyword evidence="4 7" id="KW-1133">Transmembrane helix</keyword>
<evidence type="ECO:0000313" key="9">
    <source>
        <dbReference type="Proteomes" id="UP001180715"/>
    </source>
</evidence>
<name>A0ABU1YX44_9MICC</name>
<evidence type="ECO:0000256" key="4">
    <source>
        <dbReference type="ARBA" id="ARBA00022989"/>
    </source>
</evidence>
<evidence type="ECO:0000256" key="2">
    <source>
        <dbReference type="ARBA" id="ARBA00022475"/>
    </source>
</evidence>
<dbReference type="Pfam" id="PF02653">
    <property type="entry name" value="BPD_transp_2"/>
    <property type="match status" value="1"/>
</dbReference>
<protein>
    <submittedName>
        <fullName evidence="8">ABC transport system permease protein</fullName>
    </submittedName>
</protein>
<comment type="subcellular location">
    <subcellularLocation>
        <location evidence="1">Cell membrane</location>
        <topology evidence="1">Multi-pass membrane protein</topology>
    </subcellularLocation>
</comment>
<feature type="transmembrane region" description="Helical" evidence="7">
    <location>
        <begin position="189"/>
        <end position="209"/>
    </location>
</feature>
<reference evidence="8" key="1">
    <citation type="submission" date="2023-07" db="EMBL/GenBank/DDBJ databases">
        <title>Sequencing the genomes of 1000 actinobacteria strains.</title>
        <authorList>
            <person name="Klenk H.-P."/>
        </authorList>
    </citation>
    <scope>NUCLEOTIDE SEQUENCE</scope>
    <source>
        <strain evidence="8">DSM 13068</strain>
    </source>
</reference>
<evidence type="ECO:0000313" key="8">
    <source>
        <dbReference type="EMBL" id="MDR7292907.1"/>
    </source>
</evidence>
<feature type="transmembrane region" description="Helical" evidence="7">
    <location>
        <begin position="12"/>
        <end position="31"/>
    </location>
</feature>
<dbReference type="EMBL" id="JAVDXX010000001">
    <property type="protein sequence ID" value="MDR7292907.1"/>
    <property type="molecule type" value="Genomic_DNA"/>
</dbReference>
<proteinExistence type="predicted"/>
<evidence type="ECO:0000256" key="5">
    <source>
        <dbReference type="ARBA" id="ARBA00023136"/>
    </source>
</evidence>
<feature type="transmembrane region" description="Helical" evidence="7">
    <location>
        <begin position="215"/>
        <end position="237"/>
    </location>
</feature>
<gene>
    <name evidence="8" type="ORF">J2S67_000175</name>
</gene>
<feature type="transmembrane region" description="Helical" evidence="7">
    <location>
        <begin position="244"/>
        <end position="268"/>
    </location>
</feature>
<feature type="transmembrane region" description="Helical" evidence="7">
    <location>
        <begin position="274"/>
        <end position="292"/>
    </location>
</feature>
<dbReference type="PANTHER" id="PTHR32196">
    <property type="entry name" value="ABC TRANSPORTER PERMEASE PROTEIN YPHD-RELATED-RELATED"/>
    <property type="match status" value="1"/>
</dbReference>
<feature type="transmembrane region" description="Helical" evidence="7">
    <location>
        <begin position="91"/>
        <end position="109"/>
    </location>
</feature>
<dbReference type="CDD" id="cd06574">
    <property type="entry name" value="TM_PBP1_branched-chain-AA_like"/>
    <property type="match status" value="1"/>
</dbReference>
<dbReference type="InterPro" id="IPR001851">
    <property type="entry name" value="ABC_transp_permease"/>
</dbReference>
<accession>A0ABU1YX44</accession>